<dbReference type="WBParaSite" id="SPAL_0000614000.1">
    <property type="protein sequence ID" value="SPAL_0000614000.1"/>
    <property type="gene ID" value="SPAL_0000614000"/>
</dbReference>
<keyword evidence="2" id="KW-1185">Reference proteome</keyword>
<evidence type="ECO:0000313" key="2">
    <source>
        <dbReference type="Proteomes" id="UP000046392"/>
    </source>
</evidence>
<dbReference type="AlphaFoldDB" id="A0A0N5BJL5"/>
<evidence type="ECO:0000256" key="1">
    <source>
        <dbReference type="SAM" id="MobiDB-lite"/>
    </source>
</evidence>
<feature type="region of interest" description="Disordered" evidence="1">
    <location>
        <begin position="132"/>
        <end position="178"/>
    </location>
</feature>
<proteinExistence type="predicted"/>
<reference evidence="3" key="1">
    <citation type="submission" date="2017-02" db="UniProtKB">
        <authorList>
            <consortium name="WormBaseParasite"/>
        </authorList>
    </citation>
    <scope>IDENTIFICATION</scope>
</reference>
<sequence>MDDLGKTRNSAGHTNKEIYNIDPPLSEGRGTQNQQEVHNNVQNLTIDKLLQRMELMMKVHIETMTSIQNSIKIQADNMLSLREKLNSKESLKKEKDESPSISQLPVNEDLEENATKETSQTIISYVNSVNEVKNKESKEESESDEIEISSKRNRGTPKGSVKRKPGKPKESTPRKKDTTDKKLFQKYADLFGQIFKICNSNNLLLNIHKSKFFHAELKYLAYTLNRNSYTQSLQCVAKLIRKATSTMTTFLDSLIECKVNWIEPLISTIYDNKFKVGDYFKKNDSNSSELCKVNWTDYRKIPESQNPGGAVML</sequence>
<evidence type="ECO:0000313" key="3">
    <source>
        <dbReference type="WBParaSite" id="SPAL_0000614000.1"/>
    </source>
</evidence>
<feature type="compositionally biased region" description="Basic and acidic residues" evidence="1">
    <location>
        <begin position="89"/>
        <end position="98"/>
    </location>
</feature>
<feature type="region of interest" description="Disordered" evidence="1">
    <location>
        <begin position="89"/>
        <end position="117"/>
    </location>
</feature>
<feature type="compositionally biased region" description="Basic and acidic residues" evidence="1">
    <location>
        <begin position="167"/>
        <end position="178"/>
    </location>
</feature>
<organism evidence="2 3">
    <name type="scientific">Strongyloides papillosus</name>
    <name type="common">Intestinal threadworm</name>
    <dbReference type="NCBI Taxonomy" id="174720"/>
    <lineage>
        <taxon>Eukaryota</taxon>
        <taxon>Metazoa</taxon>
        <taxon>Ecdysozoa</taxon>
        <taxon>Nematoda</taxon>
        <taxon>Chromadorea</taxon>
        <taxon>Rhabditida</taxon>
        <taxon>Tylenchina</taxon>
        <taxon>Panagrolaimomorpha</taxon>
        <taxon>Strongyloidoidea</taxon>
        <taxon>Strongyloididae</taxon>
        <taxon>Strongyloides</taxon>
    </lineage>
</organism>
<feature type="compositionally biased region" description="Basic residues" evidence="1">
    <location>
        <begin position="151"/>
        <end position="166"/>
    </location>
</feature>
<dbReference type="Proteomes" id="UP000046392">
    <property type="component" value="Unplaced"/>
</dbReference>
<accession>A0A0N5BJL5</accession>
<name>A0A0N5BJL5_STREA</name>
<feature type="region of interest" description="Disordered" evidence="1">
    <location>
        <begin position="1"/>
        <end position="38"/>
    </location>
</feature>
<protein>
    <submittedName>
        <fullName evidence="3">Dimer_Tnp_hAT domain-containing protein</fullName>
    </submittedName>
</protein>